<comment type="pathway">
    <text evidence="2 7">Secondary metabolite metabolism; methylglyoxal degradation; (R)-lactate from methylglyoxal: step 2/2.</text>
</comment>
<evidence type="ECO:0000256" key="4">
    <source>
        <dbReference type="ARBA" id="ARBA00022723"/>
    </source>
</evidence>
<sequence length="265" mass="29564">MSTSLLTLPDDVSVTAIPAFTDNYIWCLHNNVDAVIVDPGDAEPVLRFLKQQNLKLAAILITHHHHDHTGGITRLTSTRPAIPVIGPRGNHIRGITKSVTQGDTVHLPVINCEFTVMEIPGHTLDHIAFYGHGAIFCGDTLFAAGCGRLFEGSSEQMAHSLSKLKRLPDNTKVYCAHEYTLANIKFAREVEPNNTVLRDYEIWARQQRDQNNVTLPSDIATQKAVNPFLRCQHEEVRSAAQAKSEHKLRDDVAVFAALRSWKDKF</sequence>
<comment type="similarity">
    <text evidence="3 7">Belongs to the metallo-beta-lactamase superfamily. Glyoxalase II family.</text>
</comment>
<evidence type="ECO:0000313" key="9">
    <source>
        <dbReference type="EMBL" id="NMH61259.1"/>
    </source>
</evidence>
<dbReference type="PANTHER" id="PTHR43705">
    <property type="entry name" value="HYDROXYACYLGLUTATHIONE HYDROLASE"/>
    <property type="match status" value="1"/>
</dbReference>
<dbReference type="Pfam" id="PF16123">
    <property type="entry name" value="HAGH_C"/>
    <property type="match status" value="1"/>
</dbReference>
<feature type="binding site" evidence="7">
    <location>
        <position position="67"/>
    </location>
    <ligand>
        <name>Zn(2+)</name>
        <dbReference type="ChEBI" id="CHEBI:29105"/>
        <label>2</label>
    </ligand>
</feature>
<dbReference type="EC" id="3.1.2.6" evidence="7"/>
<evidence type="ECO:0000313" key="10">
    <source>
        <dbReference type="Proteomes" id="UP000709336"/>
    </source>
</evidence>
<feature type="binding site" evidence="7">
    <location>
        <position position="139"/>
    </location>
    <ligand>
        <name>Zn(2+)</name>
        <dbReference type="ChEBI" id="CHEBI:29105"/>
        <label>1</label>
    </ligand>
</feature>
<feature type="binding site" evidence="7">
    <location>
        <position position="177"/>
    </location>
    <ligand>
        <name>Zn(2+)</name>
        <dbReference type="ChEBI" id="CHEBI:29105"/>
        <label>2</label>
    </ligand>
</feature>
<evidence type="ECO:0000259" key="8">
    <source>
        <dbReference type="SMART" id="SM00849"/>
    </source>
</evidence>
<dbReference type="SUPFAM" id="SSF56281">
    <property type="entry name" value="Metallo-hydrolase/oxidoreductase"/>
    <property type="match status" value="1"/>
</dbReference>
<feature type="binding site" evidence="7">
    <location>
        <position position="65"/>
    </location>
    <ligand>
        <name>Zn(2+)</name>
        <dbReference type="ChEBI" id="CHEBI:29105"/>
        <label>1</label>
    </ligand>
</feature>
<dbReference type="InterPro" id="IPR050110">
    <property type="entry name" value="Glyoxalase_II_hydrolase"/>
</dbReference>
<comment type="catalytic activity">
    <reaction evidence="1 7">
        <text>an S-(2-hydroxyacyl)glutathione + H2O = a 2-hydroxy carboxylate + glutathione + H(+)</text>
        <dbReference type="Rhea" id="RHEA:21864"/>
        <dbReference type="ChEBI" id="CHEBI:15377"/>
        <dbReference type="ChEBI" id="CHEBI:15378"/>
        <dbReference type="ChEBI" id="CHEBI:57925"/>
        <dbReference type="ChEBI" id="CHEBI:58896"/>
        <dbReference type="ChEBI" id="CHEBI:71261"/>
        <dbReference type="EC" id="3.1.2.6"/>
    </reaction>
</comment>
<dbReference type="InterPro" id="IPR017782">
    <property type="entry name" value="Hydroxyacylglutathione_Hdrlase"/>
</dbReference>
<protein>
    <recommendedName>
        <fullName evidence="7">Hydroxyacylglutathione hydrolase</fullName>
        <ecNumber evidence="7">3.1.2.6</ecNumber>
    </recommendedName>
    <alternativeName>
        <fullName evidence="7">Glyoxalase II</fullName>
        <shortName evidence="7">Glx II</shortName>
    </alternativeName>
</protein>
<evidence type="ECO:0000256" key="2">
    <source>
        <dbReference type="ARBA" id="ARBA00004963"/>
    </source>
</evidence>
<keyword evidence="5 7" id="KW-0378">Hydrolase</keyword>
<dbReference type="PANTHER" id="PTHR43705:SF1">
    <property type="entry name" value="HYDROXYACYLGLUTATHIONE HYDROLASE GLOB"/>
    <property type="match status" value="1"/>
</dbReference>
<comment type="function">
    <text evidence="7">Thiolesterase that catalyzes the hydrolysis of S-D-lactoyl-glutathione to form glutathione and D-lactic acid.</text>
</comment>
<comment type="cofactor">
    <cofactor evidence="7">
        <name>Zn(2+)</name>
        <dbReference type="ChEBI" id="CHEBI:29105"/>
    </cofactor>
    <text evidence="7">Binds 2 Zn(2+) ions per subunit.</text>
</comment>
<feature type="binding site" evidence="7">
    <location>
        <position position="68"/>
    </location>
    <ligand>
        <name>Zn(2+)</name>
        <dbReference type="ChEBI" id="CHEBI:29105"/>
        <label>2</label>
    </ligand>
</feature>
<dbReference type="Proteomes" id="UP000709336">
    <property type="component" value="Unassembled WGS sequence"/>
</dbReference>
<comment type="caution">
    <text evidence="9">The sequence shown here is derived from an EMBL/GenBank/DDBJ whole genome shotgun (WGS) entry which is preliminary data.</text>
</comment>
<dbReference type="Pfam" id="PF00753">
    <property type="entry name" value="Lactamase_B"/>
    <property type="match status" value="1"/>
</dbReference>
<dbReference type="SMART" id="SM00849">
    <property type="entry name" value="Lactamase_B"/>
    <property type="match status" value="1"/>
</dbReference>
<dbReference type="RefSeq" id="WP_169211825.1">
    <property type="nucleotide sequence ID" value="NZ_JAATNW010000008.1"/>
</dbReference>
<dbReference type="GO" id="GO:0004416">
    <property type="term" value="F:hydroxyacylglutathione hydrolase activity"/>
    <property type="evidence" value="ECO:0007669"/>
    <property type="project" value="UniProtKB-EC"/>
</dbReference>
<dbReference type="Gene3D" id="3.60.15.10">
    <property type="entry name" value="Ribonuclease Z/Hydroxyacylglutathione hydrolase-like"/>
    <property type="match status" value="1"/>
</dbReference>
<dbReference type="CDD" id="cd07723">
    <property type="entry name" value="hydroxyacylglutathione_hydrolase_MBL-fold"/>
    <property type="match status" value="1"/>
</dbReference>
<evidence type="ECO:0000256" key="6">
    <source>
        <dbReference type="ARBA" id="ARBA00022833"/>
    </source>
</evidence>
<organism evidence="9 10">
    <name type="scientific">Alteromonas ponticola</name>
    <dbReference type="NCBI Taxonomy" id="2720613"/>
    <lineage>
        <taxon>Bacteria</taxon>
        <taxon>Pseudomonadati</taxon>
        <taxon>Pseudomonadota</taxon>
        <taxon>Gammaproteobacteria</taxon>
        <taxon>Alteromonadales</taxon>
        <taxon>Alteromonadaceae</taxon>
        <taxon>Alteromonas/Salinimonas group</taxon>
        <taxon>Alteromonas</taxon>
    </lineage>
</organism>
<feature type="binding site" evidence="7">
    <location>
        <position position="122"/>
    </location>
    <ligand>
        <name>Zn(2+)</name>
        <dbReference type="ChEBI" id="CHEBI:29105"/>
        <label>1</label>
    </ligand>
</feature>
<comment type="subunit">
    <text evidence="7">Monomer.</text>
</comment>
<dbReference type="InterPro" id="IPR036866">
    <property type="entry name" value="RibonucZ/Hydroxyglut_hydro"/>
</dbReference>
<proteinExistence type="inferred from homology"/>
<dbReference type="NCBIfam" id="TIGR03413">
    <property type="entry name" value="GSH_gloB"/>
    <property type="match status" value="1"/>
</dbReference>
<feature type="binding site" evidence="7">
    <location>
        <position position="139"/>
    </location>
    <ligand>
        <name>Zn(2+)</name>
        <dbReference type="ChEBI" id="CHEBI:29105"/>
        <label>2</label>
    </ligand>
</feature>
<keyword evidence="10" id="KW-1185">Reference proteome</keyword>
<evidence type="ECO:0000256" key="5">
    <source>
        <dbReference type="ARBA" id="ARBA00022801"/>
    </source>
</evidence>
<dbReference type="PIRSF" id="PIRSF005457">
    <property type="entry name" value="Glx"/>
    <property type="match status" value="1"/>
</dbReference>
<dbReference type="InterPro" id="IPR001279">
    <property type="entry name" value="Metallo-B-lactamas"/>
</dbReference>
<gene>
    <name evidence="7 9" type="primary">gloB</name>
    <name evidence="9" type="ORF">HCJ96_14605</name>
</gene>
<evidence type="ECO:0000256" key="3">
    <source>
        <dbReference type="ARBA" id="ARBA00006759"/>
    </source>
</evidence>
<evidence type="ECO:0000256" key="1">
    <source>
        <dbReference type="ARBA" id="ARBA00001623"/>
    </source>
</evidence>
<name>A0ABX1R494_9ALTE</name>
<accession>A0ABX1R494</accession>
<dbReference type="InterPro" id="IPR032282">
    <property type="entry name" value="HAGH_C"/>
</dbReference>
<keyword evidence="4 7" id="KW-0479">Metal-binding</keyword>
<keyword evidence="6 7" id="KW-0862">Zinc</keyword>
<reference evidence="9 10" key="1">
    <citation type="submission" date="2020-03" db="EMBL/GenBank/DDBJ databases">
        <title>Alteromonas ponticola sp. nov., isolated from seawater.</title>
        <authorList>
            <person name="Yoon J.-H."/>
            <person name="Kim Y.-O."/>
        </authorList>
    </citation>
    <scope>NUCLEOTIDE SEQUENCE [LARGE SCALE GENOMIC DNA]</scope>
    <source>
        <strain evidence="9 10">MYP5</strain>
    </source>
</reference>
<dbReference type="InterPro" id="IPR035680">
    <property type="entry name" value="Clx_II_MBL"/>
</dbReference>
<dbReference type="EMBL" id="JAATNW010000008">
    <property type="protein sequence ID" value="NMH61259.1"/>
    <property type="molecule type" value="Genomic_DNA"/>
</dbReference>
<feature type="domain" description="Metallo-beta-lactamase" evidence="8">
    <location>
        <begin position="22"/>
        <end position="177"/>
    </location>
</feature>
<feature type="binding site" evidence="7">
    <location>
        <position position="63"/>
    </location>
    <ligand>
        <name>Zn(2+)</name>
        <dbReference type="ChEBI" id="CHEBI:29105"/>
        <label>1</label>
    </ligand>
</feature>
<dbReference type="HAMAP" id="MF_01374">
    <property type="entry name" value="Glyoxalase_2"/>
    <property type="match status" value="1"/>
</dbReference>
<evidence type="ECO:0000256" key="7">
    <source>
        <dbReference type="HAMAP-Rule" id="MF_01374"/>
    </source>
</evidence>